<keyword evidence="7" id="KW-0653">Protein transport</keyword>
<comment type="subcellular location">
    <subcellularLocation>
        <location evidence="1">Cell inner membrane</location>
        <topology evidence="1">Single-pass membrane protein</topology>
        <orientation evidence="1">Periplasmic side</orientation>
    </subcellularLocation>
</comment>
<dbReference type="InterPro" id="IPR006260">
    <property type="entry name" value="TonB/TolA_C"/>
</dbReference>
<dbReference type="PANTHER" id="PTHR33446">
    <property type="entry name" value="PROTEIN TONB-RELATED"/>
    <property type="match status" value="1"/>
</dbReference>
<feature type="region of interest" description="Disordered" evidence="10">
    <location>
        <begin position="65"/>
        <end position="101"/>
    </location>
</feature>
<evidence type="ECO:0000256" key="10">
    <source>
        <dbReference type="SAM" id="MobiDB-lite"/>
    </source>
</evidence>
<keyword evidence="9" id="KW-0472">Membrane</keyword>
<dbReference type="EMBL" id="SWAD01000007">
    <property type="protein sequence ID" value="TMQ78451.1"/>
    <property type="molecule type" value="Genomic_DNA"/>
</dbReference>
<name>A0A5S4ESI4_9PROT</name>
<keyword evidence="6" id="KW-0812">Transmembrane</keyword>
<evidence type="ECO:0000259" key="11">
    <source>
        <dbReference type="Pfam" id="PF03544"/>
    </source>
</evidence>
<dbReference type="GO" id="GO:0031992">
    <property type="term" value="F:energy transducer activity"/>
    <property type="evidence" value="ECO:0007669"/>
    <property type="project" value="TreeGrafter"/>
</dbReference>
<evidence type="ECO:0000256" key="7">
    <source>
        <dbReference type="ARBA" id="ARBA00022927"/>
    </source>
</evidence>
<evidence type="ECO:0000256" key="1">
    <source>
        <dbReference type="ARBA" id="ARBA00004383"/>
    </source>
</evidence>
<dbReference type="Gene3D" id="3.30.1150.10">
    <property type="match status" value="1"/>
</dbReference>
<dbReference type="InterPro" id="IPR051045">
    <property type="entry name" value="TonB-dependent_transducer"/>
</dbReference>
<keyword evidence="13" id="KW-1185">Reference proteome</keyword>
<dbReference type="InterPro" id="IPR037682">
    <property type="entry name" value="TonB_C"/>
</dbReference>
<evidence type="ECO:0000256" key="4">
    <source>
        <dbReference type="ARBA" id="ARBA00022475"/>
    </source>
</evidence>
<keyword evidence="8" id="KW-1133">Transmembrane helix</keyword>
<keyword evidence="5" id="KW-0997">Cell inner membrane</keyword>
<evidence type="ECO:0000256" key="8">
    <source>
        <dbReference type="ARBA" id="ARBA00022989"/>
    </source>
</evidence>
<gene>
    <name evidence="12" type="ORF">ACCUM_1679</name>
</gene>
<dbReference type="Pfam" id="PF03544">
    <property type="entry name" value="TonB_C"/>
    <property type="match status" value="1"/>
</dbReference>
<protein>
    <submittedName>
        <fullName evidence="12">TonB protein</fullName>
    </submittedName>
</protein>
<evidence type="ECO:0000256" key="9">
    <source>
        <dbReference type="ARBA" id="ARBA00023136"/>
    </source>
</evidence>
<keyword evidence="4" id="KW-1003">Cell membrane</keyword>
<dbReference type="NCBIfam" id="TIGR01352">
    <property type="entry name" value="tonB_Cterm"/>
    <property type="match status" value="1"/>
</dbReference>
<dbReference type="GO" id="GO:0055085">
    <property type="term" value="P:transmembrane transport"/>
    <property type="evidence" value="ECO:0007669"/>
    <property type="project" value="InterPro"/>
</dbReference>
<dbReference type="GO" id="GO:0098797">
    <property type="term" value="C:plasma membrane protein complex"/>
    <property type="evidence" value="ECO:0007669"/>
    <property type="project" value="TreeGrafter"/>
</dbReference>
<proteinExistence type="inferred from homology"/>
<evidence type="ECO:0000313" key="12">
    <source>
        <dbReference type="EMBL" id="TMQ78451.1"/>
    </source>
</evidence>
<sequence length="296" mass="32979">MSAGSREMVVRWLATHALGLALAASLLLHGLLLSLHFSYPDPSRVIKDRAFDIILVNSRSARAPADAQVQAQANLDHGGNTEQDRRARTPLPATPRHQVGDDLEHSQKRVQALEAHQQRLVAQRESRTMVAAKAEKEAQPDPVHNVSGRDLAQSALAMARLEGEIAKELDDYNKRPRKRFIGASAVEYRDAQYLDEWRRKIEHVGTLNYPEAARGKLYGNLVMTVTLRSDGTVAGIEINRSSGHRILDDAARRIVAMAAPFAEFPPAIRHDTDILTFTRTFNFTQRDSLETKAGKR</sequence>
<dbReference type="GO" id="GO:0015031">
    <property type="term" value="P:protein transport"/>
    <property type="evidence" value="ECO:0007669"/>
    <property type="project" value="UniProtKB-KW"/>
</dbReference>
<evidence type="ECO:0000256" key="3">
    <source>
        <dbReference type="ARBA" id="ARBA00022448"/>
    </source>
</evidence>
<reference evidence="12 13" key="1">
    <citation type="submission" date="2019-04" db="EMBL/GenBank/DDBJ databases">
        <title>A novel phosphate-accumulating bacterium identified in bioreactor for phosphate removal from wastewater.</title>
        <authorList>
            <person name="Kotlyarov R.Y."/>
            <person name="Beletsky A.V."/>
            <person name="Kallistova A.Y."/>
            <person name="Dorofeev A.G."/>
            <person name="Nikolaev Y.Y."/>
            <person name="Pimenov N.V."/>
            <person name="Ravin N.V."/>
            <person name="Mardanov A.V."/>
        </authorList>
    </citation>
    <scope>NUCLEOTIDE SEQUENCE [LARGE SCALE GENOMIC DNA]</scope>
    <source>
        <strain evidence="12 13">Bin19</strain>
    </source>
</reference>
<accession>A0A5S4ESI4</accession>
<evidence type="ECO:0000313" key="13">
    <source>
        <dbReference type="Proteomes" id="UP000306324"/>
    </source>
</evidence>
<dbReference type="PANTHER" id="PTHR33446:SF11">
    <property type="entry name" value="TONB3"/>
    <property type="match status" value="1"/>
</dbReference>
<keyword evidence="3" id="KW-0813">Transport</keyword>
<dbReference type="AlphaFoldDB" id="A0A5S4ESI4"/>
<comment type="similarity">
    <text evidence="2">Belongs to the TonB family.</text>
</comment>
<evidence type="ECO:0000256" key="2">
    <source>
        <dbReference type="ARBA" id="ARBA00006555"/>
    </source>
</evidence>
<evidence type="ECO:0000256" key="5">
    <source>
        <dbReference type="ARBA" id="ARBA00022519"/>
    </source>
</evidence>
<evidence type="ECO:0000256" key="6">
    <source>
        <dbReference type="ARBA" id="ARBA00022692"/>
    </source>
</evidence>
<dbReference type="Proteomes" id="UP000306324">
    <property type="component" value="Unassembled WGS sequence"/>
</dbReference>
<comment type="caution">
    <text evidence="12">The sequence shown here is derived from an EMBL/GenBank/DDBJ whole genome shotgun (WGS) entry which is preliminary data.</text>
</comment>
<dbReference type="SUPFAM" id="SSF74653">
    <property type="entry name" value="TolA/TonB C-terminal domain"/>
    <property type="match status" value="1"/>
</dbReference>
<feature type="domain" description="TonB C-terminal" evidence="11">
    <location>
        <begin position="208"/>
        <end position="283"/>
    </location>
</feature>
<organism evidence="12 13">
    <name type="scientific">Candidatus Accumulibacter phosphatis</name>
    <dbReference type="NCBI Taxonomy" id="327160"/>
    <lineage>
        <taxon>Bacteria</taxon>
        <taxon>Pseudomonadati</taxon>
        <taxon>Pseudomonadota</taxon>
        <taxon>Betaproteobacteria</taxon>
        <taxon>Candidatus Accumulibacter</taxon>
    </lineage>
</organism>